<evidence type="ECO:0000256" key="1">
    <source>
        <dbReference type="SAM" id="Phobius"/>
    </source>
</evidence>
<sequence>MDIPEHCNERPFQYTVFVPSRESQLTPWPIGIPVLILNTLILYPTYKWNRFSIISGLWSLISAVISSIRIFSAKKNQMVIAHSMPFSLPLSIGGSIIRLTLEDGGKNFKRRWQELFSVLNPNYIPLNTQRTLTRSDYVEELTGGSKTYYRIEENLRLISLIIDLIAMTVGVARVWEWWNLFDLPDAPYDSTLDTICRVEVPKHVPISYESICAFTISDWSDIPEGDNCKAFEPSVTSVLIILYTCIYAGVLLGVVVMRGYFIWGLGFAGSAIMIVFAGLQAGYSTDRRSVLFVQELFFEIVSYDQIISHQSLIYLWWHRNGIAKWLIQLFTSHG</sequence>
<dbReference type="EMBL" id="QKYT01000597">
    <property type="protein sequence ID" value="RIA83112.1"/>
    <property type="molecule type" value="Genomic_DNA"/>
</dbReference>
<evidence type="ECO:0000313" key="2">
    <source>
        <dbReference type="EMBL" id="RIA83112.1"/>
    </source>
</evidence>
<gene>
    <name evidence="2" type="ORF">C1645_834285</name>
</gene>
<evidence type="ECO:0000313" key="3">
    <source>
        <dbReference type="Proteomes" id="UP000265703"/>
    </source>
</evidence>
<reference evidence="2 3" key="1">
    <citation type="submission" date="2018-06" db="EMBL/GenBank/DDBJ databases">
        <title>Comparative genomics reveals the genomic features of Rhizophagus irregularis, R. cerebriforme, R. diaphanum and Gigaspora rosea, and their symbiotic lifestyle signature.</title>
        <authorList>
            <person name="Morin E."/>
            <person name="San Clemente H."/>
            <person name="Chen E.C.H."/>
            <person name="De La Providencia I."/>
            <person name="Hainaut M."/>
            <person name="Kuo A."/>
            <person name="Kohler A."/>
            <person name="Murat C."/>
            <person name="Tang N."/>
            <person name="Roy S."/>
            <person name="Loubradou J."/>
            <person name="Henrissat B."/>
            <person name="Grigoriev I.V."/>
            <person name="Corradi N."/>
            <person name="Roux C."/>
            <person name="Martin F.M."/>
        </authorList>
    </citation>
    <scope>NUCLEOTIDE SEQUENCE [LARGE SCALE GENOMIC DNA]</scope>
    <source>
        <strain evidence="2 3">DAOM 227022</strain>
    </source>
</reference>
<feature type="transmembrane region" description="Helical" evidence="1">
    <location>
        <begin position="155"/>
        <end position="175"/>
    </location>
</feature>
<organism evidence="2 3">
    <name type="scientific">Glomus cerebriforme</name>
    <dbReference type="NCBI Taxonomy" id="658196"/>
    <lineage>
        <taxon>Eukaryota</taxon>
        <taxon>Fungi</taxon>
        <taxon>Fungi incertae sedis</taxon>
        <taxon>Mucoromycota</taxon>
        <taxon>Glomeromycotina</taxon>
        <taxon>Glomeromycetes</taxon>
        <taxon>Glomerales</taxon>
        <taxon>Glomeraceae</taxon>
        <taxon>Glomus</taxon>
    </lineage>
</organism>
<protein>
    <submittedName>
        <fullName evidence="2">Uncharacterized protein</fullName>
    </submittedName>
</protein>
<name>A0A397SC90_9GLOM</name>
<dbReference type="Proteomes" id="UP000265703">
    <property type="component" value="Unassembled WGS sequence"/>
</dbReference>
<keyword evidence="1" id="KW-1133">Transmembrane helix</keyword>
<feature type="transmembrane region" description="Helical" evidence="1">
    <location>
        <begin position="78"/>
        <end position="101"/>
    </location>
</feature>
<keyword evidence="1" id="KW-0472">Membrane</keyword>
<keyword evidence="1" id="KW-0812">Transmembrane</keyword>
<feature type="transmembrane region" description="Helical" evidence="1">
    <location>
        <begin position="53"/>
        <end position="72"/>
    </location>
</feature>
<feature type="transmembrane region" description="Helical" evidence="1">
    <location>
        <begin position="262"/>
        <end position="283"/>
    </location>
</feature>
<dbReference type="OrthoDB" id="2434269at2759"/>
<dbReference type="AlphaFoldDB" id="A0A397SC90"/>
<proteinExistence type="predicted"/>
<comment type="caution">
    <text evidence="2">The sequence shown here is derived from an EMBL/GenBank/DDBJ whole genome shotgun (WGS) entry which is preliminary data.</text>
</comment>
<accession>A0A397SC90</accession>
<feature type="transmembrane region" description="Helical" evidence="1">
    <location>
        <begin position="28"/>
        <end position="46"/>
    </location>
</feature>
<feature type="transmembrane region" description="Helical" evidence="1">
    <location>
        <begin position="235"/>
        <end position="255"/>
    </location>
</feature>
<keyword evidence="3" id="KW-1185">Reference proteome</keyword>